<evidence type="ECO:0000313" key="2">
    <source>
        <dbReference type="EMBL" id="MBB3993181.1"/>
    </source>
</evidence>
<dbReference type="RefSeq" id="WP_184563039.1">
    <property type="nucleotide sequence ID" value="NZ_JACIEI010000002.1"/>
</dbReference>
<dbReference type="EMBL" id="JACIEI010000002">
    <property type="protein sequence ID" value="MBB3993181.1"/>
    <property type="molecule type" value="Genomic_DNA"/>
</dbReference>
<dbReference type="InterPro" id="IPR008523">
    <property type="entry name" value="DUF805"/>
</dbReference>
<evidence type="ECO:0000256" key="1">
    <source>
        <dbReference type="SAM" id="Phobius"/>
    </source>
</evidence>
<keyword evidence="1" id="KW-1133">Transmembrane helix</keyword>
<dbReference type="PANTHER" id="PTHR34980:SF2">
    <property type="entry name" value="INNER MEMBRANE PROTEIN YHAH-RELATED"/>
    <property type="match status" value="1"/>
</dbReference>
<name>A0A7W6GYU2_9RHOB</name>
<protein>
    <submittedName>
        <fullName evidence="2">Uncharacterized membrane protein YhaH (DUF805 family)</fullName>
    </submittedName>
</protein>
<keyword evidence="1" id="KW-0472">Membrane</keyword>
<dbReference type="Pfam" id="PF05656">
    <property type="entry name" value="DUF805"/>
    <property type="match status" value="1"/>
</dbReference>
<dbReference type="Proteomes" id="UP000530268">
    <property type="component" value="Unassembled WGS sequence"/>
</dbReference>
<sequence length="192" mass="20803">MTGPLIALKLAVVNAFNFEGRATRSEFWWAFLAIGVIGLIVTVFDLAKLAALSTGQNLLTLSDLSLFDFGTGYYLVLVTIPYTSLCIRRLHDAGMSGFWWLLSFVPIVGGIAILVLYAMPSSGSTPTRPMAQTGKAKNSSKAVDMDAHQKAMQGYALLFDKDKPVSAATQAARKSEISEYYRTRVLKPASAA</sequence>
<reference evidence="2 3" key="1">
    <citation type="submission" date="2020-08" db="EMBL/GenBank/DDBJ databases">
        <title>Genomic Encyclopedia of Type Strains, Phase IV (KMG-IV): sequencing the most valuable type-strain genomes for metagenomic binning, comparative biology and taxonomic classification.</title>
        <authorList>
            <person name="Goeker M."/>
        </authorList>
    </citation>
    <scope>NUCLEOTIDE SEQUENCE [LARGE SCALE GENOMIC DNA]</scope>
    <source>
        <strain evidence="2 3">DSM 102234</strain>
    </source>
</reference>
<feature type="transmembrane region" description="Helical" evidence="1">
    <location>
        <begin position="97"/>
        <end position="119"/>
    </location>
</feature>
<keyword evidence="1" id="KW-0812">Transmembrane</keyword>
<accession>A0A7W6GYU2</accession>
<keyword evidence="3" id="KW-1185">Reference proteome</keyword>
<evidence type="ECO:0000313" key="3">
    <source>
        <dbReference type="Proteomes" id="UP000530268"/>
    </source>
</evidence>
<feature type="transmembrane region" description="Helical" evidence="1">
    <location>
        <begin position="27"/>
        <end position="46"/>
    </location>
</feature>
<organism evidence="2 3">
    <name type="scientific">Sulfitobacter undariae</name>
    <dbReference type="NCBI Taxonomy" id="1563671"/>
    <lineage>
        <taxon>Bacteria</taxon>
        <taxon>Pseudomonadati</taxon>
        <taxon>Pseudomonadota</taxon>
        <taxon>Alphaproteobacteria</taxon>
        <taxon>Rhodobacterales</taxon>
        <taxon>Roseobacteraceae</taxon>
        <taxon>Sulfitobacter</taxon>
    </lineage>
</organism>
<proteinExistence type="predicted"/>
<dbReference type="AlphaFoldDB" id="A0A7W6GYU2"/>
<dbReference type="PANTHER" id="PTHR34980">
    <property type="entry name" value="INNER MEMBRANE PROTEIN-RELATED-RELATED"/>
    <property type="match status" value="1"/>
</dbReference>
<comment type="caution">
    <text evidence="2">The sequence shown here is derived from an EMBL/GenBank/DDBJ whole genome shotgun (WGS) entry which is preliminary data.</text>
</comment>
<gene>
    <name evidence="2" type="ORF">GGR95_000809</name>
</gene>
<dbReference type="GO" id="GO:0005886">
    <property type="term" value="C:plasma membrane"/>
    <property type="evidence" value="ECO:0007669"/>
    <property type="project" value="TreeGrafter"/>
</dbReference>
<feature type="transmembrane region" description="Helical" evidence="1">
    <location>
        <begin position="58"/>
        <end position="77"/>
    </location>
</feature>